<gene>
    <name evidence="7" type="ORF">NU09_2016</name>
</gene>
<evidence type="ECO:0000256" key="4">
    <source>
        <dbReference type="ARBA" id="ARBA00023284"/>
    </source>
</evidence>
<evidence type="ECO:0000256" key="1">
    <source>
        <dbReference type="ARBA" id="ARBA00004196"/>
    </source>
</evidence>
<dbReference type="InterPro" id="IPR013766">
    <property type="entry name" value="Thioredoxin_domain"/>
</dbReference>
<feature type="domain" description="Thioredoxin" evidence="6">
    <location>
        <begin position="1"/>
        <end position="149"/>
    </location>
</feature>
<dbReference type="InterPro" id="IPR017937">
    <property type="entry name" value="Thioredoxin_CS"/>
</dbReference>
<dbReference type="EMBL" id="JUIW01000006">
    <property type="protein sequence ID" value="RYJ42917.1"/>
    <property type="molecule type" value="Genomic_DNA"/>
</dbReference>
<keyword evidence="5" id="KW-0732">Signal</keyword>
<dbReference type="GO" id="GO:0030313">
    <property type="term" value="C:cell envelope"/>
    <property type="evidence" value="ECO:0007669"/>
    <property type="project" value="UniProtKB-SubCell"/>
</dbReference>
<accession>A0A444WAS2</accession>
<dbReference type="RefSeq" id="WP_129751141.1">
    <property type="nucleotide sequence ID" value="NZ_JUIW01000006.1"/>
</dbReference>
<protein>
    <submittedName>
        <fullName evidence="7">Redoxin domain protein</fullName>
    </submittedName>
</protein>
<dbReference type="InterPro" id="IPR012336">
    <property type="entry name" value="Thioredoxin-like_fold"/>
</dbReference>
<sequence>MKRLFLLSLFFVILTSFKPNSNSFDTFVAENKGKVILVDFWASWCGPCRQELNKLPKFKRKFEGKGVVYVYISMDIEEDKWKKAIEEEGLSNDTHFLGKSIKESKVLKGQSVRAIPRYMIINKKGELVNADAPRYGKDLAKEIKKYLEE</sequence>
<dbReference type="OrthoDB" id="1098640at2"/>
<dbReference type="InterPro" id="IPR036249">
    <property type="entry name" value="Thioredoxin-like_sf"/>
</dbReference>
<dbReference type="PROSITE" id="PS00194">
    <property type="entry name" value="THIOREDOXIN_1"/>
    <property type="match status" value="1"/>
</dbReference>
<keyword evidence="3" id="KW-1015">Disulfide bond</keyword>
<reference evidence="7 8" key="1">
    <citation type="submission" date="2014-12" db="EMBL/GenBank/DDBJ databases">
        <title>Genome sequence of Flavobacterium beibuense RSKm HC5.</title>
        <authorList>
            <person name="Kim J.F."/>
            <person name="Song J.Y."/>
            <person name="Kwak M.-J."/>
            <person name="Lee S.-W."/>
        </authorList>
    </citation>
    <scope>NUCLEOTIDE SEQUENCE [LARGE SCALE GENOMIC DNA]</scope>
    <source>
        <strain evidence="7 8">RSKm HC5</strain>
    </source>
</reference>
<evidence type="ECO:0000256" key="5">
    <source>
        <dbReference type="SAM" id="SignalP"/>
    </source>
</evidence>
<feature type="signal peptide" evidence="5">
    <location>
        <begin position="1"/>
        <end position="21"/>
    </location>
</feature>
<dbReference type="InterPro" id="IPR050553">
    <property type="entry name" value="Thioredoxin_ResA/DsbE_sf"/>
</dbReference>
<dbReference type="PANTHER" id="PTHR42852">
    <property type="entry name" value="THIOL:DISULFIDE INTERCHANGE PROTEIN DSBE"/>
    <property type="match status" value="1"/>
</dbReference>
<proteinExistence type="predicted"/>
<keyword evidence="2" id="KW-0201">Cytochrome c-type biogenesis</keyword>
<dbReference type="AlphaFoldDB" id="A0A444WAS2"/>
<dbReference type="PANTHER" id="PTHR42852:SF6">
    <property type="entry name" value="THIOL:DISULFIDE INTERCHANGE PROTEIN DSBE"/>
    <property type="match status" value="1"/>
</dbReference>
<dbReference type="Proteomes" id="UP000289775">
    <property type="component" value="Unassembled WGS sequence"/>
</dbReference>
<keyword evidence="4" id="KW-0676">Redox-active center</keyword>
<evidence type="ECO:0000313" key="8">
    <source>
        <dbReference type="Proteomes" id="UP000289775"/>
    </source>
</evidence>
<dbReference type="PROSITE" id="PS51352">
    <property type="entry name" value="THIOREDOXIN_2"/>
    <property type="match status" value="1"/>
</dbReference>
<comment type="subcellular location">
    <subcellularLocation>
        <location evidence="1">Cell envelope</location>
    </subcellularLocation>
</comment>
<dbReference type="Gene3D" id="3.40.30.10">
    <property type="entry name" value="Glutaredoxin"/>
    <property type="match status" value="1"/>
</dbReference>
<dbReference type="CDD" id="cd02966">
    <property type="entry name" value="TlpA_like_family"/>
    <property type="match status" value="1"/>
</dbReference>
<dbReference type="Pfam" id="PF13905">
    <property type="entry name" value="Thioredoxin_8"/>
    <property type="match status" value="1"/>
</dbReference>
<dbReference type="GO" id="GO:0017004">
    <property type="term" value="P:cytochrome complex assembly"/>
    <property type="evidence" value="ECO:0007669"/>
    <property type="project" value="UniProtKB-KW"/>
</dbReference>
<name>A0A444WAS2_9FLAO</name>
<feature type="chain" id="PRO_5019514329" evidence="5">
    <location>
        <begin position="22"/>
        <end position="149"/>
    </location>
</feature>
<evidence type="ECO:0000256" key="3">
    <source>
        <dbReference type="ARBA" id="ARBA00023157"/>
    </source>
</evidence>
<evidence type="ECO:0000256" key="2">
    <source>
        <dbReference type="ARBA" id="ARBA00022748"/>
    </source>
</evidence>
<comment type="caution">
    <text evidence="7">The sequence shown here is derived from an EMBL/GenBank/DDBJ whole genome shotgun (WGS) entry which is preliminary data.</text>
</comment>
<keyword evidence="8" id="KW-1185">Reference proteome</keyword>
<dbReference type="SUPFAM" id="SSF52833">
    <property type="entry name" value="Thioredoxin-like"/>
    <property type="match status" value="1"/>
</dbReference>
<evidence type="ECO:0000313" key="7">
    <source>
        <dbReference type="EMBL" id="RYJ42917.1"/>
    </source>
</evidence>
<evidence type="ECO:0000259" key="6">
    <source>
        <dbReference type="PROSITE" id="PS51352"/>
    </source>
</evidence>
<organism evidence="7 8">
    <name type="scientific">Flavobacterium beibuense</name>
    <dbReference type="NCBI Taxonomy" id="657326"/>
    <lineage>
        <taxon>Bacteria</taxon>
        <taxon>Pseudomonadati</taxon>
        <taxon>Bacteroidota</taxon>
        <taxon>Flavobacteriia</taxon>
        <taxon>Flavobacteriales</taxon>
        <taxon>Flavobacteriaceae</taxon>
        <taxon>Flavobacterium</taxon>
    </lineage>
</organism>